<dbReference type="GO" id="GO:0005739">
    <property type="term" value="C:mitochondrion"/>
    <property type="evidence" value="ECO:0007669"/>
    <property type="project" value="TreeGrafter"/>
</dbReference>
<keyword evidence="5" id="KW-1185">Reference proteome</keyword>
<keyword evidence="2" id="KW-1133">Transmembrane helix</keyword>
<dbReference type="Pfam" id="PF03435">
    <property type="entry name" value="Sacchrp_dh_NADP"/>
    <property type="match status" value="1"/>
</dbReference>
<dbReference type="RefSeq" id="XP_033655520.1">
    <property type="nucleotide sequence ID" value="XM_033798081.1"/>
</dbReference>
<evidence type="ECO:0000256" key="2">
    <source>
        <dbReference type="SAM" id="Phobius"/>
    </source>
</evidence>
<dbReference type="Gene3D" id="3.40.50.720">
    <property type="entry name" value="NAD(P)-binding Rossmann-like Domain"/>
    <property type="match status" value="1"/>
</dbReference>
<protein>
    <recommendedName>
        <fullName evidence="3">Saccharopine dehydrogenase NADP binding domain-containing protein</fullName>
    </recommendedName>
</protein>
<dbReference type="GO" id="GO:0005886">
    <property type="term" value="C:plasma membrane"/>
    <property type="evidence" value="ECO:0007669"/>
    <property type="project" value="TreeGrafter"/>
</dbReference>
<dbReference type="InterPro" id="IPR051276">
    <property type="entry name" value="Saccharopine_DH-like_oxidrdct"/>
</dbReference>
<keyword evidence="2" id="KW-0812">Transmembrane</keyword>
<dbReference type="GO" id="GO:0005811">
    <property type="term" value="C:lipid droplet"/>
    <property type="evidence" value="ECO:0007669"/>
    <property type="project" value="TreeGrafter"/>
</dbReference>
<feature type="transmembrane region" description="Helical" evidence="2">
    <location>
        <begin position="298"/>
        <end position="317"/>
    </location>
</feature>
<accession>A0A6A6JN06</accession>
<sequence length="434" mass="47249">MGQQDSRQYELVLLGATGYTGKLTAEWISGHLPTDLRWAIAGRDSKKLQAVVDDLAKQNPDRKPPSIETVELEKDQLESLASKTRLIITTIGPFMFYGEPVLAACAEKGTHYIDSTGEVPWHLDMIRTYTSLATRNHALIIPQCGLDSVPADILTYAITRHIRRTFNAPTLSVTMSLYDMKAGLSGGTASTVMRMFSKYSLKKLAQAMKPLSMSPIPPPALSKEPPAGNGNLFYRMLGLHSIPALGGVQTVQPLGAVDTALVHRSWGLYEARAKETANPEISYGPNFRFTEHMRAKNVLVGFAIKLAVGLFGVLMAFPVSRALLTRLLDRFVLPAPGEGPSAEKRKGDFFSYRAVGVADTPERQQVLASLDAPYGGYAMTAVTMTAAADVILRGKVGETEAGRMGGEFVTSAMLGEEFLERLGEWGIKVEVRDV</sequence>
<dbReference type="GeneID" id="54551256"/>
<evidence type="ECO:0000256" key="1">
    <source>
        <dbReference type="ARBA" id="ARBA00038048"/>
    </source>
</evidence>
<dbReference type="Proteomes" id="UP000800097">
    <property type="component" value="Unassembled WGS sequence"/>
</dbReference>
<dbReference type="InterPro" id="IPR005097">
    <property type="entry name" value="Sacchrp_dh_NADP-bd"/>
</dbReference>
<proteinExistence type="inferred from homology"/>
<dbReference type="GO" id="GO:0009247">
    <property type="term" value="P:glycolipid biosynthetic process"/>
    <property type="evidence" value="ECO:0007669"/>
    <property type="project" value="TreeGrafter"/>
</dbReference>
<comment type="similarity">
    <text evidence="1">Belongs to the saccharopine dehydrogenase family.</text>
</comment>
<feature type="domain" description="Saccharopine dehydrogenase NADP binding" evidence="3">
    <location>
        <begin position="12"/>
        <end position="134"/>
    </location>
</feature>
<reference evidence="4" key="1">
    <citation type="journal article" date="2020" name="Stud. Mycol.">
        <title>101 Dothideomycetes genomes: a test case for predicting lifestyles and emergence of pathogens.</title>
        <authorList>
            <person name="Haridas S."/>
            <person name="Albert R."/>
            <person name="Binder M."/>
            <person name="Bloem J."/>
            <person name="Labutti K."/>
            <person name="Salamov A."/>
            <person name="Andreopoulos B."/>
            <person name="Baker S."/>
            <person name="Barry K."/>
            <person name="Bills G."/>
            <person name="Bluhm B."/>
            <person name="Cannon C."/>
            <person name="Castanera R."/>
            <person name="Culley D."/>
            <person name="Daum C."/>
            <person name="Ezra D."/>
            <person name="Gonzalez J."/>
            <person name="Henrissat B."/>
            <person name="Kuo A."/>
            <person name="Liang C."/>
            <person name="Lipzen A."/>
            <person name="Lutzoni F."/>
            <person name="Magnuson J."/>
            <person name="Mondo S."/>
            <person name="Nolan M."/>
            <person name="Ohm R."/>
            <person name="Pangilinan J."/>
            <person name="Park H.-J."/>
            <person name="Ramirez L."/>
            <person name="Alfaro M."/>
            <person name="Sun H."/>
            <person name="Tritt A."/>
            <person name="Yoshinaga Y."/>
            <person name="Zwiers L.-H."/>
            <person name="Turgeon B."/>
            <person name="Goodwin S."/>
            <person name="Spatafora J."/>
            <person name="Crous P."/>
            <person name="Grigoriev I."/>
        </authorList>
    </citation>
    <scope>NUCLEOTIDE SEQUENCE</scope>
    <source>
        <strain evidence="4">CBS 379.55</strain>
    </source>
</reference>
<dbReference type="OrthoDB" id="10268090at2759"/>
<dbReference type="PANTHER" id="PTHR12286:SF5">
    <property type="entry name" value="SACCHAROPINE DEHYDROGENASE-LIKE OXIDOREDUCTASE"/>
    <property type="match status" value="1"/>
</dbReference>
<dbReference type="EMBL" id="ML986489">
    <property type="protein sequence ID" value="KAF2277981.1"/>
    <property type="molecule type" value="Genomic_DNA"/>
</dbReference>
<evidence type="ECO:0000313" key="5">
    <source>
        <dbReference type="Proteomes" id="UP000800097"/>
    </source>
</evidence>
<evidence type="ECO:0000259" key="3">
    <source>
        <dbReference type="Pfam" id="PF03435"/>
    </source>
</evidence>
<name>A0A6A6JN06_WESOR</name>
<organism evidence="4 5">
    <name type="scientific">Westerdykella ornata</name>
    <dbReference type="NCBI Taxonomy" id="318751"/>
    <lineage>
        <taxon>Eukaryota</taxon>
        <taxon>Fungi</taxon>
        <taxon>Dikarya</taxon>
        <taxon>Ascomycota</taxon>
        <taxon>Pezizomycotina</taxon>
        <taxon>Dothideomycetes</taxon>
        <taxon>Pleosporomycetidae</taxon>
        <taxon>Pleosporales</taxon>
        <taxon>Sporormiaceae</taxon>
        <taxon>Westerdykella</taxon>
    </lineage>
</organism>
<keyword evidence="2" id="KW-0472">Membrane</keyword>
<dbReference type="AlphaFoldDB" id="A0A6A6JN06"/>
<evidence type="ECO:0000313" key="4">
    <source>
        <dbReference type="EMBL" id="KAF2277981.1"/>
    </source>
</evidence>
<dbReference type="PANTHER" id="PTHR12286">
    <property type="entry name" value="SACCHAROPINE DEHYDROGENASE-LIKE OXIDOREDUCTASE"/>
    <property type="match status" value="1"/>
</dbReference>
<gene>
    <name evidence="4" type="ORF">EI97DRAFT_432072</name>
</gene>